<sequence length="303" mass="34042">MCFVATFAIVATSCTLDKTDYESEISTIVIEHFDYEEAVSINEGSYKIIITALNGTFYKGYNNLRLTIINTETNDTINSAAVTFLPILTNYNGNHSSCPHRYNLDANTEDDYYSGYAVFINESSELETWTIYISFTDNGQTYTVNKTITVEEQGNMNLNMTAFTADDGEQYFIALVAPQKPKIAENELVAGIYTYNSPTSDAGTFPDPSQFSYSEVEDYTLLLDPRMPEPSMGNHSSPNNQDLIQREDGLYYGVVNYTMTGNWTLNFRLQNQFGAIIKGTEVSTDFTPGIEGERSELYIDILF</sequence>
<reference evidence="1 2" key="1">
    <citation type="submission" date="2016-10" db="EMBL/GenBank/DDBJ databases">
        <authorList>
            <person name="Varghese N."/>
            <person name="Submissions S."/>
        </authorList>
    </citation>
    <scope>NUCLEOTIDE SEQUENCE [LARGE SCALE GENOMIC DNA]</scope>
    <source>
        <strain evidence="1 2">RHA_55</strain>
    </source>
</reference>
<evidence type="ECO:0008006" key="3">
    <source>
        <dbReference type="Google" id="ProtNLM"/>
    </source>
</evidence>
<name>A0A1H1VQA2_9FLAO</name>
<gene>
    <name evidence="1" type="ORF">SAMN04489797_2626</name>
</gene>
<organism evidence="1 2">
    <name type="scientific">Winogradskyella sediminis</name>
    <dbReference type="NCBI Taxonomy" id="1382466"/>
    <lineage>
        <taxon>Bacteria</taxon>
        <taxon>Pseudomonadati</taxon>
        <taxon>Bacteroidota</taxon>
        <taxon>Flavobacteriia</taxon>
        <taxon>Flavobacteriales</taxon>
        <taxon>Flavobacteriaceae</taxon>
        <taxon>Winogradskyella</taxon>
    </lineage>
</organism>
<proteinExistence type="predicted"/>
<dbReference type="EMBL" id="LT629774">
    <property type="protein sequence ID" value="SDS86932.1"/>
    <property type="molecule type" value="Genomic_DNA"/>
</dbReference>
<evidence type="ECO:0000313" key="2">
    <source>
        <dbReference type="Proteomes" id="UP000198963"/>
    </source>
</evidence>
<dbReference type="Proteomes" id="UP000198963">
    <property type="component" value="Chromosome I"/>
</dbReference>
<keyword evidence="2" id="KW-1185">Reference proteome</keyword>
<evidence type="ECO:0000313" key="1">
    <source>
        <dbReference type="EMBL" id="SDS86932.1"/>
    </source>
</evidence>
<protein>
    <recommendedName>
        <fullName evidence="3">YtkA-like</fullName>
    </recommendedName>
</protein>
<dbReference type="AlphaFoldDB" id="A0A1H1VQA2"/>
<dbReference type="STRING" id="1249933.SAMN04489797_2626"/>
<accession>A0A1H1VQA2</accession>